<accession>A0ABD1ADB1</accession>
<evidence type="ECO:0000256" key="6">
    <source>
        <dbReference type="ARBA" id="ARBA00022741"/>
    </source>
</evidence>
<dbReference type="AlphaFoldDB" id="A0ABD1ADB1"/>
<dbReference type="GO" id="GO:0004396">
    <property type="term" value="F:hexokinase activity"/>
    <property type="evidence" value="ECO:0007669"/>
    <property type="project" value="UniProtKB-UniRule"/>
</dbReference>
<dbReference type="GO" id="GO:0005741">
    <property type="term" value="C:mitochondrial outer membrane"/>
    <property type="evidence" value="ECO:0007669"/>
    <property type="project" value="UniProtKB-SubCell"/>
</dbReference>
<sequence>MGKVLVMLTAVAAVVACSVATVMVRRRMKRRRKWRKVVGILKDLEEACETPLGRLRQMVDAVAVEMQAGLVSEGGSKLKMLLTFVDDLPNGSERGTYYALHLGGSYFRIIRVHLSGQRSSLDVQDIERHSIPTSLMNSTSEVLFDFLASSLQRFIEKEGNSQAVKRELAFTFSFPVKQTSISSGVLIKWTKGFAISEMAGEDISECLQGALNKRGLDIRVAALVNDTVGALSFGHYHDPDTIAAVVFGTGSNACYLERTDAIIKCQNPRTTSGSMVVNMEWGNFWSSRLPRTSYDLELDAESMNSNDMGFEKMIGGMYLGDIVRRVILRMSQESDIFGPISSILSTPFVLRTNSVSAMHEDDTPELQEVAKILKELGVSEVPLKVRKLVVKICDVVTRRAARLAAAGITGILKKVGRDGSGGEGGRKRSHKQIMRRTVVAVEGGLYLNYKMFREYMDEALGDILGGKVAKHVVIKAMEDGSSIGSALLLASSHSVQTIPSV</sequence>
<keyword evidence="10" id="KW-0496">Mitochondrion</keyword>
<dbReference type="Pfam" id="PF00349">
    <property type="entry name" value="Hexokinase_1"/>
    <property type="match status" value="1"/>
</dbReference>
<dbReference type="EMBL" id="JBANAX010000686">
    <property type="protein sequence ID" value="KAL1197710.1"/>
    <property type="molecule type" value="Genomic_DNA"/>
</dbReference>
<evidence type="ECO:0000256" key="11">
    <source>
        <dbReference type="ARBA" id="ARBA00023152"/>
    </source>
</evidence>
<keyword evidence="11 12" id="KW-0324">Glycolysis</keyword>
<evidence type="ECO:0000256" key="12">
    <source>
        <dbReference type="RuleBase" id="RU362007"/>
    </source>
</evidence>
<keyword evidence="9 12" id="KW-0067">ATP-binding</keyword>
<protein>
    <recommendedName>
        <fullName evidence="12">Phosphotransferase</fullName>
        <ecNumber evidence="12">2.7.1.-</ecNumber>
    </recommendedName>
</protein>
<name>A0ABD1ADB1_CARAN</name>
<dbReference type="PROSITE" id="PS51257">
    <property type="entry name" value="PROKAR_LIPOPROTEIN"/>
    <property type="match status" value="1"/>
</dbReference>
<evidence type="ECO:0000313" key="16">
    <source>
        <dbReference type="EMBL" id="KAL1197710.1"/>
    </source>
</evidence>
<dbReference type="PRINTS" id="PR00475">
    <property type="entry name" value="HEXOKINASE"/>
</dbReference>
<evidence type="ECO:0000256" key="2">
    <source>
        <dbReference type="ARBA" id="ARBA00004888"/>
    </source>
</evidence>
<dbReference type="InterPro" id="IPR043129">
    <property type="entry name" value="ATPase_NBD"/>
</dbReference>
<evidence type="ECO:0000313" key="17">
    <source>
        <dbReference type="Proteomes" id="UP001558713"/>
    </source>
</evidence>
<keyword evidence="17" id="KW-1185">Reference proteome</keyword>
<dbReference type="GO" id="GO:0005524">
    <property type="term" value="F:ATP binding"/>
    <property type="evidence" value="ECO:0007669"/>
    <property type="project" value="UniProtKB-UniRule"/>
</dbReference>
<keyword evidence="6 12" id="KW-0547">Nucleotide-binding</keyword>
<evidence type="ECO:0000256" key="4">
    <source>
        <dbReference type="ARBA" id="ARBA00009225"/>
    </source>
</evidence>
<comment type="caution">
    <text evidence="16">The sequence shown here is derived from an EMBL/GenBank/DDBJ whole genome shotgun (WGS) entry which is preliminary data.</text>
</comment>
<organism evidence="16 17">
    <name type="scientific">Cardamine amara subsp. amara</name>
    <dbReference type="NCBI Taxonomy" id="228776"/>
    <lineage>
        <taxon>Eukaryota</taxon>
        <taxon>Viridiplantae</taxon>
        <taxon>Streptophyta</taxon>
        <taxon>Embryophyta</taxon>
        <taxon>Tracheophyta</taxon>
        <taxon>Spermatophyta</taxon>
        <taxon>Magnoliopsida</taxon>
        <taxon>eudicotyledons</taxon>
        <taxon>Gunneridae</taxon>
        <taxon>Pentapetalae</taxon>
        <taxon>rosids</taxon>
        <taxon>malvids</taxon>
        <taxon>Brassicales</taxon>
        <taxon>Brassicaceae</taxon>
        <taxon>Cardamineae</taxon>
        <taxon>Cardamine</taxon>
    </lineage>
</organism>
<keyword evidence="8" id="KW-1000">Mitochondrion outer membrane</keyword>
<evidence type="ECO:0000256" key="8">
    <source>
        <dbReference type="ARBA" id="ARBA00022787"/>
    </source>
</evidence>
<dbReference type="Proteomes" id="UP001558713">
    <property type="component" value="Unassembled WGS sequence"/>
</dbReference>
<dbReference type="PROSITE" id="PS51748">
    <property type="entry name" value="HEXOKINASE_2"/>
    <property type="match status" value="1"/>
</dbReference>
<dbReference type="Gene3D" id="3.40.367.20">
    <property type="match status" value="1"/>
</dbReference>
<dbReference type="CDD" id="cd24020">
    <property type="entry name" value="ASKHA_NBD_HK_plant"/>
    <property type="match status" value="1"/>
</dbReference>
<evidence type="ECO:0000256" key="7">
    <source>
        <dbReference type="ARBA" id="ARBA00022777"/>
    </source>
</evidence>
<dbReference type="InterPro" id="IPR022673">
    <property type="entry name" value="Hexokinase_C"/>
</dbReference>
<dbReference type="FunFam" id="3.30.420.40:FF:000034">
    <property type="entry name" value="Phosphotransferase"/>
    <property type="match status" value="1"/>
</dbReference>
<evidence type="ECO:0000256" key="10">
    <source>
        <dbReference type="ARBA" id="ARBA00023128"/>
    </source>
</evidence>
<feature type="domain" description="Hexokinase C-terminal" evidence="15">
    <location>
        <begin position="243"/>
        <end position="490"/>
    </location>
</feature>
<evidence type="ECO:0000256" key="5">
    <source>
        <dbReference type="ARBA" id="ARBA00022679"/>
    </source>
</evidence>
<feature type="domain" description="Hexokinase N-terminal" evidence="14">
    <location>
        <begin position="41"/>
        <end position="236"/>
    </location>
</feature>
<dbReference type="GO" id="GO:0006096">
    <property type="term" value="P:glycolytic process"/>
    <property type="evidence" value="ECO:0007669"/>
    <property type="project" value="UniProtKB-KW"/>
</dbReference>
<dbReference type="Pfam" id="PF03727">
    <property type="entry name" value="Hexokinase_2"/>
    <property type="match status" value="1"/>
</dbReference>
<keyword evidence="7 12" id="KW-0418">Kinase</keyword>
<dbReference type="InterPro" id="IPR001312">
    <property type="entry name" value="Hexokinase"/>
</dbReference>
<evidence type="ECO:0000256" key="9">
    <source>
        <dbReference type="ARBA" id="ARBA00022840"/>
    </source>
</evidence>
<evidence type="ECO:0000256" key="3">
    <source>
        <dbReference type="ARBA" id="ARBA00005028"/>
    </source>
</evidence>
<dbReference type="PANTHER" id="PTHR19443:SF6">
    <property type="entry name" value="HEXOKINASE-4"/>
    <property type="match status" value="1"/>
</dbReference>
<keyword evidence="13" id="KW-0732">Signal</keyword>
<dbReference type="SUPFAM" id="SSF53067">
    <property type="entry name" value="Actin-like ATPase domain"/>
    <property type="match status" value="2"/>
</dbReference>
<evidence type="ECO:0000259" key="14">
    <source>
        <dbReference type="Pfam" id="PF00349"/>
    </source>
</evidence>
<keyword evidence="8" id="KW-0472">Membrane</keyword>
<evidence type="ECO:0000256" key="13">
    <source>
        <dbReference type="SAM" id="SignalP"/>
    </source>
</evidence>
<reference evidence="16 17" key="1">
    <citation type="submission" date="2024-04" db="EMBL/GenBank/DDBJ databases">
        <title>Genome assembly C_amara_ONT_v2.</title>
        <authorList>
            <person name="Yant L."/>
            <person name="Moore C."/>
            <person name="Slenker M."/>
        </authorList>
    </citation>
    <scope>NUCLEOTIDE SEQUENCE [LARGE SCALE GENOMIC DNA]</scope>
    <source>
        <tissue evidence="16">Leaf</tissue>
    </source>
</reference>
<feature type="chain" id="PRO_5044773091" description="Phosphotransferase" evidence="13">
    <location>
        <begin position="17"/>
        <end position="501"/>
    </location>
</feature>
<comment type="subcellular location">
    <subcellularLocation>
        <location evidence="1">Mitochondrion outer membrane</location>
        <topology evidence="1">Single-pass membrane protein</topology>
    </subcellularLocation>
</comment>
<feature type="signal peptide" evidence="13">
    <location>
        <begin position="1"/>
        <end position="16"/>
    </location>
</feature>
<dbReference type="EC" id="2.7.1.-" evidence="12"/>
<keyword evidence="5 12" id="KW-0808">Transferase</keyword>
<proteinExistence type="inferred from homology"/>
<evidence type="ECO:0000259" key="15">
    <source>
        <dbReference type="Pfam" id="PF03727"/>
    </source>
</evidence>
<gene>
    <name evidence="16" type="ORF">V5N11_012365</name>
</gene>
<dbReference type="Gene3D" id="3.30.420.40">
    <property type="match status" value="1"/>
</dbReference>
<dbReference type="InterPro" id="IPR022672">
    <property type="entry name" value="Hexokinase_N"/>
</dbReference>
<dbReference type="PANTHER" id="PTHR19443">
    <property type="entry name" value="HEXOKINASE"/>
    <property type="match status" value="1"/>
</dbReference>
<comment type="pathway">
    <text evidence="3">Carbohydrate metabolism; hexose metabolism.</text>
</comment>
<comment type="similarity">
    <text evidence="4 12">Belongs to the hexokinase family.</text>
</comment>
<evidence type="ECO:0000256" key="1">
    <source>
        <dbReference type="ARBA" id="ARBA00004572"/>
    </source>
</evidence>
<comment type="pathway">
    <text evidence="2">Carbohydrate degradation; glycolysis; D-glyceraldehyde 3-phosphate and glycerone phosphate from D-glucose: step 1/4.</text>
</comment>
<dbReference type="FunFam" id="3.40.367.20:FF:000003">
    <property type="entry name" value="Phosphotransferase"/>
    <property type="match status" value="1"/>
</dbReference>